<evidence type="ECO:0000313" key="2">
    <source>
        <dbReference type="EMBL" id="QUT07203.1"/>
    </source>
</evidence>
<sequence length="56" mass="5670">MGVSIMALSSPALAQTESESSGGLALDEIVVTAQKRAENVQEVPIAIAAVSGEELT</sequence>
<dbReference type="KEGG" id="spph:KFK14_07250"/>
<evidence type="ECO:0008006" key="4">
    <source>
        <dbReference type="Google" id="ProtNLM"/>
    </source>
</evidence>
<dbReference type="RefSeq" id="WP_212610410.1">
    <property type="nucleotide sequence ID" value="NZ_CP073910.1"/>
</dbReference>
<evidence type="ECO:0000256" key="1">
    <source>
        <dbReference type="SAM" id="MobiDB-lite"/>
    </source>
</evidence>
<keyword evidence="3" id="KW-1185">Reference proteome</keyword>
<dbReference type="AlphaFoldDB" id="A0A975KAT6"/>
<reference evidence="2" key="1">
    <citation type="submission" date="2021-04" db="EMBL/GenBank/DDBJ databases">
        <title>Isolation of p-tert-butylphenol degrading bacteria Sphingobium phenoxybenzoativorans Tas13 from active sludge.</title>
        <authorList>
            <person name="Li Y."/>
        </authorList>
    </citation>
    <scope>NUCLEOTIDE SEQUENCE</scope>
    <source>
        <strain evidence="2">Tas13</strain>
    </source>
</reference>
<feature type="compositionally biased region" description="Polar residues" evidence="1">
    <location>
        <begin position="12"/>
        <end position="21"/>
    </location>
</feature>
<proteinExistence type="predicted"/>
<feature type="region of interest" description="Disordered" evidence="1">
    <location>
        <begin position="1"/>
        <end position="22"/>
    </location>
</feature>
<dbReference type="EMBL" id="CP073910">
    <property type="protein sequence ID" value="QUT07203.1"/>
    <property type="molecule type" value="Genomic_DNA"/>
</dbReference>
<name>A0A975KAT6_9SPHN</name>
<protein>
    <recommendedName>
        <fullName evidence="4">TonB-dependent receptor</fullName>
    </recommendedName>
</protein>
<gene>
    <name evidence="2" type="ORF">KFK14_07250</name>
</gene>
<dbReference type="SUPFAM" id="SSF56935">
    <property type="entry name" value="Porins"/>
    <property type="match status" value="1"/>
</dbReference>
<organism evidence="2 3">
    <name type="scientific">Sphingobium phenoxybenzoativorans</name>
    <dbReference type="NCBI Taxonomy" id="1592790"/>
    <lineage>
        <taxon>Bacteria</taxon>
        <taxon>Pseudomonadati</taxon>
        <taxon>Pseudomonadota</taxon>
        <taxon>Alphaproteobacteria</taxon>
        <taxon>Sphingomonadales</taxon>
        <taxon>Sphingomonadaceae</taxon>
        <taxon>Sphingobium</taxon>
    </lineage>
</organism>
<dbReference type="Proteomes" id="UP000681425">
    <property type="component" value="Chromosome"/>
</dbReference>
<accession>A0A975KAT6</accession>
<evidence type="ECO:0000313" key="3">
    <source>
        <dbReference type="Proteomes" id="UP000681425"/>
    </source>
</evidence>